<gene>
    <name evidence="1" type="ORF">PAXRUDRAFT_508415</name>
</gene>
<dbReference type="InParanoid" id="A0A0D0D975"/>
<sequence length="111" mass="12159">MAIEVSLNLLNTIRVVTSVIQFYAETRSDFVLWSTKRDGRATCIAGSLNFSLLGHGCAAFSRVCFFLRLRPFPSPKALGVGLCGRGARIEPTASTFPLLECECAASFLRRL</sequence>
<dbReference type="Proteomes" id="UP000054538">
    <property type="component" value="Unassembled WGS sequence"/>
</dbReference>
<dbReference type="HOGENOM" id="CLU_2159212_0_0_1"/>
<reference evidence="1 2" key="1">
    <citation type="submission" date="2014-04" db="EMBL/GenBank/DDBJ databases">
        <authorList>
            <consortium name="DOE Joint Genome Institute"/>
            <person name="Kuo A."/>
            <person name="Kohler A."/>
            <person name="Jargeat P."/>
            <person name="Nagy L.G."/>
            <person name="Floudas D."/>
            <person name="Copeland A."/>
            <person name="Barry K.W."/>
            <person name="Cichocki N."/>
            <person name="Veneault-Fourrey C."/>
            <person name="LaButti K."/>
            <person name="Lindquist E.A."/>
            <person name="Lipzen A."/>
            <person name="Lundell T."/>
            <person name="Morin E."/>
            <person name="Murat C."/>
            <person name="Sun H."/>
            <person name="Tunlid A."/>
            <person name="Henrissat B."/>
            <person name="Grigoriev I.V."/>
            <person name="Hibbett D.S."/>
            <person name="Martin F."/>
            <person name="Nordberg H.P."/>
            <person name="Cantor M.N."/>
            <person name="Hua S.X."/>
        </authorList>
    </citation>
    <scope>NUCLEOTIDE SEQUENCE [LARGE SCALE GENOMIC DNA]</scope>
    <source>
        <strain evidence="1 2">Ve08.2h10</strain>
    </source>
</reference>
<organism evidence="1 2">
    <name type="scientific">Paxillus rubicundulus Ve08.2h10</name>
    <dbReference type="NCBI Taxonomy" id="930991"/>
    <lineage>
        <taxon>Eukaryota</taxon>
        <taxon>Fungi</taxon>
        <taxon>Dikarya</taxon>
        <taxon>Basidiomycota</taxon>
        <taxon>Agaricomycotina</taxon>
        <taxon>Agaricomycetes</taxon>
        <taxon>Agaricomycetidae</taxon>
        <taxon>Boletales</taxon>
        <taxon>Paxilineae</taxon>
        <taxon>Paxillaceae</taxon>
        <taxon>Paxillus</taxon>
    </lineage>
</organism>
<keyword evidence="2" id="KW-1185">Reference proteome</keyword>
<evidence type="ECO:0000313" key="2">
    <source>
        <dbReference type="Proteomes" id="UP000054538"/>
    </source>
</evidence>
<protein>
    <submittedName>
        <fullName evidence="1">Uncharacterized protein</fullName>
    </submittedName>
</protein>
<proteinExistence type="predicted"/>
<accession>A0A0D0D975</accession>
<name>A0A0D0D975_9AGAM</name>
<evidence type="ECO:0000313" key="1">
    <source>
        <dbReference type="EMBL" id="KIK93557.1"/>
    </source>
</evidence>
<dbReference type="EMBL" id="KN825175">
    <property type="protein sequence ID" value="KIK93557.1"/>
    <property type="molecule type" value="Genomic_DNA"/>
</dbReference>
<dbReference type="AlphaFoldDB" id="A0A0D0D975"/>
<reference evidence="2" key="2">
    <citation type="submission" date="2015-01" db="EMBL/GenBank/DDBJ databases">
        <title>Evolutionary Origins and Diversification of the Mycorrhizal Mutualists.</title>
        <authorList>
            <consortium name="DOE Joint Genome Institute"/>
            <consortium name="Mycorrhizal Genomics Consortium"/>
            <person name="Kohler A."/>
            <person name="Kuo A."/>
            <person name="Nagy L.G."/>
            <person name="Floudas D."/>
            <person name="Copeland A."/>
            <person name="Barry K.W."/>
            <person name="Cichocki N."/>
            <person name="Veneault-Fourrey C."/>
            <person name="LaButti K."/>
            <person name="Lindquist E.A."/>
            <person name="Lipzen A."/>
            <person name="Lundell T."/>
            <person name="Morin E."/>
            <person name="Murat C."/>
            <person name="Riley R."/>
            <person name="Ohm R."/>
            <person name="Sun H."/>
            <person name="Tunlid A."/>
            <person name="Henrissat B."/>
            <person name="Grigoriev I.V."/>
            <person name="Hibbett D.S."/>
            <person name="Martin F."/>
        </authorList>
    </citation>
    <scope>NUCLEOTIDE SEQUENCE [LARGE SCALE GENOMIC DNA]</scope>
    <source>
        <strain evidence="2">Ve08.2h10</strain>
    </source>
</reference>